<dbReference type="SMART" id="SM00238">
    <property type="entry name" value="BIR"/>
    <property type="match status" value="1"/>
</dbReference>
<evidence type="ECO:0000256" key="1">
    <source>
        <dbReference type="ARBA" id="ARBA00022723"/>
    </source>
</evidence>
<keyword evidence="5" id="KW-1185">Reference proteome</keyword>
<keyword evidence="2" id="KW-0862">Zinc</keyword>
<reference evidence="4" key="1">
    <citation type="submission" date="2022-01" db="EMBL/GenBank/DDBJ databases">
        <authorList>
            <person name="King R."/>
        </authorList>
    </citation>
    <scope>NUCLEOTIDE SEQUENCE</scope>
</reference>
<evidence type="ECO:0008006" key="6">
    <source>
        <dbReference type="Google" id="ProtNLM"/>
    </source>
</evidence>
<keyword evidence="3" id="KW-1133">Transmembrane helix</keyword>
<organism evidence="4 5">
    <name type="scientific">Phyllotreta striolata</name>
    <name type="common">Striped flea beetle</name>
    <name type="synonym">Crioceris striolata</name>
    <dbReference type="NCBI Taxonomy" id="444603"/>
    <lineage>
        <taxon>Eukaryota</taxon>
        <taxon>Metazoa</taxon>
        <taxon>Ecdysozoa</taxon>
        <taxon>Arthropoda</taxon>
        <taxon>Hexapoda</taxon>
        <taxon>Insecta</taxon>
        <taxon>Pterygota</taxon>
        <taxon>Neoptera</taxon>
        <taxon>Endopterygota</taxon>
        <taxon>Coleoptera</taxon>
        <taxon>Polyphaga</taxon>
        <taxon>Cucujiformia</taxon>
        <taxon>Chrysomeloidea</taxon>
        <taxon>Chrysomelidae</taxon>
        <taxon>Galerucinae</taxon>
        <taxon>Alticini</taxon>
        <taxon>Phyllotreta</taxon>
    </lineage>
</organism>
<dbReference type="Pfam" id="PF00653">
    <property type="entry name" value="BIR"/>
    <property type="match status" value="1"/>
</dbReference>
<evidence type="ECO:0000256" key="3">
    <source>
        <dbReference type="SAM" id="Phobius"/>
    </source>
</evidence>
<dbReference type="Gene3D" id="1.10.1170.10">
    <property type="entry name" value="Inhibitor Of Apoptosis Protein (2mihbC-IAP-1), Chain A"/>
    <property type="match status" value="1"/>
</dbReference>
<feature type="non-terminal residue" evidence="4">
    <location>
        <position position="1"/>
    </location>
</feature>
<dbReference type="PANTHER" id="PTHR46771">
    <property type="entry name" value="DETERIN"/>
    <property type="match status" value="1"/>
</dbReference>
<protein>
    <recommendedName>
        <fullName evidence="6">Baculoviral IAP repeat-containing protein 5</fullName>
    </recommendedName>
</protein>
<dbReference type="InterPro" id="IPR051190">
    <property type="entry name" value="Baculoviral_IAP"/>
</dbReference>
<dbReference type="AlphaFoldDB" id="A0A9N9TNZ6"/>
<sequence length="183" mass="21622">KNIDIDVAFNDNNDSKERPLVLKHFDFDFIFCFFSLIVLMMNNNNDFPLAKYKKAMENMYFQSRLKTYTKWRFSANHNCSASKMAEAGFICVATKDTEPDLVRCFFCKKELDGWDASDVPWDEHKSHSTKCLFAQLQKHEDDMTVKEFLLLQKELMINLISNHFEDKEKQVKKLCHKKKLSLN</sequence>
<gene>
    <name evidence="4" type="ORF">PHYEVI_LOCUS6651</name>
</gene>
<evidence type="ECO:0000256" key="2">
    <source>
        <dbReference type="ARBA" id="ARBA00022833"/>
    </source>
</evidence>
<dbReference type="CDD" id="cd00022">
    <property type="entry name" value="BIR"/>
    <property type="match status" value="1"/>
</dbReference>
<feature type="transmembrane region" description="Helical" evidence="3">
    <location>
        <begin position="20"/>
        <end position="41"/>
    </location>
</feature>
<dbReference type="OrthoDB" id="2196114at2759"/>
<evidence type="ECO:0000313" key="4">
    <source>
        <dbReference type="EMBL" id="CAG9860296.1"/>
    </source>
</evidence>
<keyword evidence="3" id="KW-0472">Membrane</keyword>
<dbReference type="PROSITE" id="PS50143">
    <property type="entry name" value="BIR_REPEAT_2"/>
    <property type="match status" value="1"/>
</dbReference>
<keyword evidence="1" id="KW-0479">Metal-binding</keyword>
<evidence type="ECO:0000313" key="5">
    <source>
        <dbReference type="Proteomes" id="UP001153712"/>
    </source>
</evidence>
<accession>A0A9N9TNZ6</accession>
<dbReference type="PANTHER" id="PTHR46771:SF5">
    <property type="entry name" value="DETERIN"/>
    <property type="match status" value="1"/>
</dbReference>
<dbReference type="EMBL" id="OU900096">
    <property type="protein sequence ID" value="CAG9860296.1"/>
    <property type="molecule type" value="Genomic_DNA"/>
</dbReference>
<dbReference type="GO" id="GO:0046872">
    <property type="term" value="F:metal ion binding"/>
    <property type="evidence" value="ECO:0007669"/>
    <property type="project" value="UniProtKB-KW"/>
</dbReference>
<dbReference type="Proteomes" id="UP001153712">
    <property type="component" value="Chromosome 3"/>
</dbReference>
<proteinExistence type="predicted"/>
<name>A0A9N9TNZ6_PHYSR</name>
<keyword evidence="3" id="KW-0812">Transmembrane</keyword>
<dbReference type="InterPro" id="IPR001370">
    <property type="entry name" value="BIR_rpt"/>
</dbReference>
<dbReference type="SUPFAM" id="SSF57924">
    <property type="entry name" value="Inhibitor of apoptosis (IAP) repeat"/>
    <property type="match status" value="1"/>
</dbReference>